<feature type="domain" description="Sigma-54 factor interaction" evidence="3">
    <location>
        <begin position="1"/>
        <end position="94"/>
    </location>
</feature>
<dbReference type="SUPFAM" id="SSF52540">
    <property type="entry name" value="P-loop containing nucleoside triphosphate hydrolases"/>
    <property type="match status" value="1"/>
</dbReference>
<dbReference type="AlphaFoldDB" id="A0A383BGL9"/>
<dbReference type="EMBL" id="UINC01200266">
    <property type="protein sequence ID" value="SVE19072.1"/>
    <property type="molecule type" value="Genomic_DNA"/>
</dbReference>
<evidence type="ECO:0000256" key="1">
    <source>
        <dbReference type="ARBA" id="ARBA00022741"/>
    </source>
</evidence>
<dbReference type="InterPro" id="IPR002078">
    <property type="entry name" value="Sigma_54_int"/>
</dbReference>
<keyword evidence="2" id="KW-0067">ATP-binding</keyword>
<dbReference type="PANTHER" id="PTHR32071">
    <property type="entry name" value="TRANSCRIPTIONAL REGULATORY PROTEIN"/>
    <property type="match status" value="1"/>
</dbReference>
<name>A0A383BGL9_9ZZZZ</name>
<dbReference type="Gene3D" id="3.40.50.300">
    <property type="entry name" value="P-loop containing nucleotide triphosphate hydrolases"/>
    <property type="match status" value="1"/>
</dbReference>
<evidence type="ECO:0000259" key="3">
    <source>
        <dbReference type="PROSITE" id="PS50045"/>
    </source>
</evidence>
<feature type="non-terminal residue" evidence="4">
    <location>
        <position position="98"/>
    </location>
</feature>
<sequence length="98" mass="11347">VGGCDEVSVDVRVVSATNRDLGAAIAGNRFRRDLYFRLADFVIRLPPLRERRGDIPQLADHFLDLYRRQFVRPHIDALGEGAKAWLRRCDWRANNVRE</sequence>
<protein>
    <recommendedName>
        <fullName evidence="3">Sigma-54 factor interaction domain-containing protein</fullName>
    </recommendedName>
</protein>
<dbReference type="GO" id="GO:0006355">
    <property type="term" value="P:regulation of DNA-templated transcription"/>
    <property type="evidence" value="ECO:0007669"/>
    <property type="project" value="InterPro"/>
</dbReference>
<dbReference type="GO" id="GO:0005524">
    <property type="term" value="F:ATP binding"/>
    <property type="evidence" value="ECO:0007669"/>
    <property type="project" value="UniProtKB-KW"/>
</dbReference>
<proteinExistence type="predicted"/>
<dbReference type="InterPro" id="IPR027417">
    <property type="entry name" value="P-loop_NTPase"/>
</dbReference>
<evidence type="ECO:0000256" key="2">
    <source>
        <dbReference type="ARBA" id="ARBA00022840"/>
    </source>
</evidence>
<dbReference type="Pfam" id="PF25601">
    <property type="entry name" value="AAA_lid_14"/>
    <property type="match status" value="1"/>
</dbReference>
<dbReference type="Pfam" id="PF00158">
    <property type="entry name" value="Sigma54_activat"/>
    <property type="match status" value="1"/>
</dbReference>
<feature type="non-terminal residue" evidence="4">
    <location>
        <position position="1"/>
    </location>
</feature>
<dbReference type="InterPro" id="IPR058031">
    <property type="entry name" value="AAA_lid_NorR"/>
</dbReference>
<gene>
    <name evidence="4" type="ORF">METZ01_LOCUS471926</name>
</gene>
<organism evidence="4">
    <name type="scientific">marine metagenome</name>
    <dbReference type="NCBI Taxonomy" id="408172"/>
    <lineage>
        <taxon>unclassified sequences</taxon>
        <taxon>metagenomes</taxon>
        <taxon>ecological metagenomes</taxon>
    </lineage>
</organism>
<keyword evidence="1" id="KW-0547">Nucleotide-binding</keyword>
<accession>A0A383BGL9</accession>
<dbReference type="Gene3D" id="1.10.8.60">
    <property type="match status" value="1"/>
</dbReference>
<reference evidence="4" key="1">
    <citation type="submission" date="2018-05" db="EMBL/GenBank/DDBJ databases">
        <authorList>
            <person name="Lanie J.A."/>
            <person name="Ng W.-L."/>
            <person name="Kazmierczak K.M."/>
            <person name="Andrzejewski T.M."/>
            <person name="Davidsen T.M."/>
            <person name="Wayne K.J."/>
            <person name="Tettelin H."/>
            <person name="Glass J.I."/>
            <person name="Rusch D."/>
            <person name="Podicherti R."/>
            <person name="Tsui H.-C.T."/>
            <person name="Winkler M.E."/>
        </authorList>
    </citation>
    <scope>NUCLEOTIDE SEQUENCE</scope>
</reference>
<evidence type="ECO:0000313" key="4">
    <source>
        <dbReference type="EMBL" id="SVE19072.1"/>
    </source>
</evidence>
<dbReference type="PROSITE" id="PS50045">
    <property type="entry name" value="SIGMA54_INTERACT_4"/>
    <property type="match status" value="1"/>
</dbReference>